<evidence type="ECO:0000256" key="4">
    <source>
        <dbReference type="PROSITE-ProRule" id="PRU00285"/>
    </source>
</evidence>
<dbReference type="Gramene" id="XM_028343986.1">
    <property type="protein sequence ID" value="XP_028199787.1"/>
    <property type="gene ID" value="LOC114384322"/>
</dbReference>
<comment type="subcellular location">
    <subcellularLocation>
        <location evidence="1">Cell membrane</location>
        <topology evidence="1">Single-pass membrane protein</topology>
    </subcellularLocation>
</comment>
<dbReference type="AlphaFoldDB" id="A0A0B2NUE4"/>
<dbReference type="InterPro" id="IPR002068">
    <property type="entry name" value="A-crystallin/Hsp20_dom"/>
</dbReference>
<dbReference type="PROSITE" id="PS01031">
    <property type="entry name" value="SHSP"/>
    <property type="match status" value="1"/>
</dbReference>
<organism evidence="9">
    <name type="scientific">Glycine soja</name>
    <name type="common">Wild soybean</name>
    <dbReference type="NCBI Taxonomy" id="3848"/>
    <lineage>
        <taxon>Eukaryota</taxon>
        <taxon>Viridiplantae</taxon>
        <taxon>Streptophyta</taxon>
        <taxon>Embryophyta</taxon>
        <taxon>Tracheophyta</taxon>
        <taxon>Spermatophyta</taxon>
        <taxon>Magnoliopsida</taxon>
        <taxon>eudicotyledons</taxon>
        <taxon>Gunneridae</taxon>
        <taxon>Pentapetalae</taxon>
        <taxon>rosids</taxon>
        <taxon>fabids</taxon>
        <taxon>Fabales</taxon>
        <taxon>Fabaceae</taxon>
        <taxon>Papilionoideae</taxon>
        <taxon>50 kb inversion clade</taxon>
        <taxon>NPAAA clade</taxon>
        <taxon>indigoferoid/millettioid clade</taxon>
        <taxon>Phaseoleae</taxon>
        <taxon>Glycine</taxon>
        <taxon>Glycine subgen. Soja</taxon>
    </lineage>
</organism>
<evidence type="ECO:0000256" key="6">
    <source>
        <dbReference type="SAM" id="MobiDB-lite"/>
    </source>
</evidence>
<feature type="compositionally biased region" description="Polar residues" evidence="6">
    <location>
        <begin position="104"/>
        <end position="117"/>
    </location>
</feature>
<accession>A0A0B2NUE4</accession>
<feature type="domain" description="SHSP" evidence="8">
    <location>
        <begin position="9"/>
        <end position="114"/>
    </location>
</feature>
<evidence type="ECO:0000313" key="11">
    <source>
        <dbReference type="Proteomes" id="UP000289340"/>
    </source>
</evidence>
<evidence type="ECO:0000256" key="3">
    <source>
        <dbReference type="ARBA" id="ARBA00022821"/>
    </source>
</evidence>
<proteinExistence type="inferred from homology"/>
<dbReference type="EMBL" id="KN672128">
    <property type="protein sequence ID" value="KHM99116.1"/>
    <property type="molecule type" value="Genomic_DNA"/>
</dbReference>
<dbReference type="SUPFAM" id="SSF49764">
    <property type="entry name" value="HSP20-like chaperones"/>
    <property type="match status" value="1"/>
</dbReference>
<dbReference type="Pfam" id="PF00011">
    <property type="entry name" value="HSP20"/>
    <property type="match status" value="1"/>
</dbReference>
<evidence type="ECO:0000313" key="10">
    <source>
        <dbReference type="EMBL" id="RZB67427.1"/>
    </source>
</evidence>
<dbReference type="PANTHER" id="PTHR43670:SF26">
    <property type="entry name" value="HSP20_ALPHA CRYSTALLIN FAMILY PROTEIN"/>
    <property type="match status" value="1"/>
</dbReference>
<protein>
    <submittedName>
        <fullName evidence="9">23.2 kDa heat shock protein</fullName>
    </submittedName>
    <submittedName>
        <fullName evidence="10">Inactive protein RESTRICTED TEV MOVEMENT 2</fullName>
    </submittedName>
</protein>
<dbReference type="CDD" id="cd06464">
    <property type="entry name" value="ACD_sHsps-like"/>
    <property type="match status" value="1"/>
</dbReference>
<evidence type="ECO:0000256" key="7">
    <source>
        <dbReference type="SAM" id="Phobius"/>
    </source>
</evidence>
<keyword evidence="3" id="KW-0611">Plant defense</keyword>
<dbReference type="Gene3D" id="2.60.40.790">
    <property type="match status" value="1"/>
</dbReference>
<comment type="similarity">
    <text evidence="4 5">Belongs to the small heat shock protein (HSP20) family.</text>
</comment>
<name>A0A0B2NUE4_GLYSO</name>
<keyword evidence="7" id="KW-0812">Transmembrane</keyword>
<dbReference type="EMBL" id="QZWG01000014">
    <property type="protein sequence ID" value="RZB67427.1"/>
    <property type="molecule type" value="Genomic_DNA"/>
</dbReference>
<evidence type="ECO:0000256" key="5">
    <source>
        <dbReference type="RuleBase" id="RU003616"/>
    </source>
</evidence>
<feature type="transmembrane region" description="Helical" evidence="7">
    <location>
        <begin position="251"/>
        <end position="269"/>
    </location>
</feature>
<reference evidence="9" key="1">
    <citation type="submission" date="2014-07" db="EMBL/GenBank/DDBJ databases">
        <title>Identification of a novel salt tolerance gene in wild soybean by whole-genome sequencing.</title>
        <authorList>
            <person name="Lam H.-M."/>
            <person name="Qi X."/>
            <person name="Li M.-W."/>
            <person name="Liu X."/>
            <person name="Xie M."/>
            <person name="Ni M."/>
            <person name="Xu X."/>
        </authorList>
    </citation>
    <scope>NUCLEOTIDE SEQUENCE [LARGE SCALE GENOMIC DNA]</scope>
    <source>
        <tissue evidence="9">Root</tissue>
    </source>
</reference>
<dbReference type="Proteomes" id="UP000053555">
    <property type="component" value="Unassembled WGS sequence"/>
</dbReference>
<reference evidence="10 11" key="2">
    <citation type="submission" date="2018-09" db="EMBL/GenBank/DDBJ databases">
        <title>A high-quality reference genome of wild soybean provides a powerful tool to mine soybean genomes.</title>
        <authorList>
            <person name="Xie M."/>
            <person name="Chung C.Y.L."/>
            <person name="Li M.-W."/>
            <person name="Wong F.-L."/>
            <person name="Chan T.-F."/>
            <person name="Lam H.-M."/>
        </authorList>
    </citation>
    <scope>NUCLEOTIDE SEQUENCE [LARGE SCALE GENOMIC DNA]</scope>
    <source>
        <strain evidence="11">cv. W05</strain>
        <tissue evidence="10">Hypocotyl of etiolated seedlings</tissue>
    </source>
</reference>
<dbReference type="InterPro" id="IPR008978">
    <property type="entry name" value="HSP20-like_chaperone"/>
</dbReference>
<keyword evidence="9" id="KW-0346">Stress response</keyword>
<dbReference type="PANTHER" id="PTHR43670">
    <property type="entry name" value="HEAT SHOCK PROTEIN 26"/>
    <property type="match status" value="1"/>
</dbReference>
<keyword evidence="11" id="KW-1185">Reference proteome</keyword>
<keyword evidence="2" id="KW-1003">Cell membrane</keyword>
<gene>
    <name evidence="10" type="ORF">D0Y65_037678</name>
    <name evidence="9" type="ORF">glysoja_038551</name>
</gene>
<feature type="region of interest" description="Disordered" evidence="6">
    <location>
        <begin position="102"/>
        <end position="208"/>
    </location>
</feature>
<evidence type="ECO:0000256" key="1">
    <source>
        <dbReference type="ARBA" id="ARBA00004162"/>
    </source>
</evidence>
<dbReference type="GO" id="GO:0005886">
    <property type="term" value="C:plasma membrane"/>
    <property type="evidence" value="ECO:0007669"/>
    <property type="project" value="UniProtKB-SubCell"/>
</dbReference>
<dbReference type="Proteomes" id="UP000289340">
    <property type="component" value="Chromosome 14"/>
</dbReference>
<evidence type="ECO:0000256" key="2">
    <source>
        <dbReference type="ARBA" id="ARBA00022475"/>
    </source>
</evidence>
<keyword evidence="7" id="KW-1133">Transmembrane helix</keyword>
<dbReference type="GO" id="GO:0034605">
    <property type="term" value="P:cellular response to heat"/>
    <property type="evidence" value="ECO:0007669"/>
    <property type="project" value="TreeGrafter"/>
</dbReference>
<evidence type="ECO:0000313" key="9">
    <source>
        <dbReference type="EMBL" id="KHM99116.1"/>
    </source>
</evidence>
<evidence type="ECO:0000259" key="8">
    <source>
        <dbReference type="PROSITE" id="PS01031"/>
    </source>
</evidence>
<feature type="compositionally biased region" description="Basic and acidic residues" evidence="6">
    <location>
        <begin position="118"/>
        <end position="185"/>
    </location>
</feature>
<dbReference type="GO" id="GO:0006952">
    <property type="term" value="P:defense response"/>
    <property type="evidence" value="ECO:0007669"/>
    <property type="project" value="UniProtKB-KW"/>
</dbReference>
<sequence>MAQAQSAANFDYQDFDPFFEWSEDEGSATLIVMLPGFTKEQLRVQVTSTPVLRINGERQIVENKRRRFSREFSIPPYCDTNDVSAKFEGGVLSIKFPKLITPAARSQPQPQEAPTMTQKEKEPSQQQDQVHKQESLQKEKEPITSDEKEENKTEESSPQKENEPISDDDKEKDNKTEEVVAEKKVRTNGVPETAKELGTTTTTSSKPKITQRLKTRVLDFTVSLRSVEDRDIVKQGFGGNKCAKLIKRPKIWMNIFVVILLVMVLGLYVKNAAFMLSHKGGSELQEFKEF</sequence>
<keyword evidence="7" id="KW-0472">Membrane</keyword>